<gene>
    <name evidence="2" type="ORF">SAMN05444858_10978</name>
</gene>
<sequence>MIPEEDRPEAWLRGYGAIDADIQQLREFADRLAAEVERNYAPHLSYIAQDVTAPLPNPCDAFIELVHFLQAHHETQQASVDMVWGVCGATGHLAAAAGTVADRYAGTDALSAARVADVENALADPRAVLPAGPPSVLLSDPTGPETGLETGPVVRP</sequence>
<feature type="region of interest" description="Disordered" evidence="1">
    <location>
        <begin position="132"/>
        <end position="156"/>
    </location>
</feature>
<dbReference type="OrthoDB" id="3381875at2"/>
<dbReference type="AlphaFoldDB" id="A0A1N7ADZ5"/>
<keyword evidence="3" id="KW-1185">Reference proteome</keyword>
<dbReference type="Proteomes" id="UP000186004">
    <property type="component" value="Unassembled WGS sequence"/>
</dbReference>
<evidence type="ECO:0000256" key="1">
    <source>
        <dbReference type="SAM" id="MobiDB-lite"/>
    </source>
</evidence>
<dbReference type="EMBL" id="FTNF01000009">
    <property type="protein sequence ID" value="SIR37390.1"/>
    <property type="molecule type" value="Genomic_DNA"/>
</dbReference>
<accession>A0A1N7ADZ5</accession>
<dbReference type="STRING" id="1198245.SAMN05444858_10978"/>
<organism evidence="2 3">
    <name type="scientific">Micromonospora avicenniae</name>
    <dbReference type="NCBI Taxonomy" id="1198245"/>
    <lineage>
        <taxon>Bacteria</taxon>
        <taxon>Bacillati</taxon>
        <taxon>Actinomycetota</taxon>
        <taxon>Actinomycetes</taxon>
        <taxon>Micromonosporales</taxon>
        <taxon>Micromonosporaceae</taxon>
        <taxon>Micromonospora</taxon>
    </lineage>
</organism>
<evidence type="ECO:0000313" key="3">
    <source>
        <dbReference type="Proteomes" id="UP000186004"/>
    </source>
</evidence>
<proteinExistence type="predicted"/>
<reference evidence="2 3" key="1">
    <citation type="submission" date="2017-01" db="EMBL/GenBank/DDBJ databases">
        <authorList>
            <person name="Mah S.A."/>
            <person name="Swanson W.J."/>
            <person name="Moy G.W."/>
            <person name="Vacquier V.D."/>
        </authorList>
    </citation>
    <scope>NUCLEOTIDE SEQUENCE [LARGE SCALE GENOMIC DNA]</scope>
    <source>
        <strain evidence="2 3">DSM 45758</strain>
    </source>
</reference>
<evidence type="ECO:0000313" key="2">
    <source>
        <dbReference type="EMBL" id="SIR37390.1"/>
    </source>
</evidence>
<dbReference type="RefSeq" id="WP_076471131.1">
    <property type="nucleotide sequence ID" value="NZ_FTNF01000009.1"/>
</dbReference>
<protein>
    <submittedName>
        <fullName evidence="2">Uncharacterized protein</fullName>
    </submittedName>
</protein>
<name>A0A1N7ADZ5_9ACTN</name>